<feature type="transmembrane region" description="Helical" evidence="1">
    <location>
        <begin position="123"/>
        <end position="151"/>
    </location>
</feature>
<sequence>MTLSVQFLTMIAMVLGGFYLGIAQETFRRFARHWKSRTFLAYFMEVSFWLTQTFILYYILFRVNSGELRVYVFVAGLLGFSIYQVIAANIYKRLLERLIVIGIDIYEFLARVVNSLVFTPVKYIVQAMITIILFIVNAIFVVLKYVLFILLSPIKWMLNVIYRMLPKKIHVFFHNLAGFYSKIKNIYKKWLEYIALKRR</sequence>
<evidence type="ECO:0000313" key="3">
    <source>
        <dbReference type="Proteomes" id="UP000198618"/>
    </source>
</evidence>
<keyword evidence="3" id="KW-1185">Reference proteome</keyword>
<gene>
    <name evidence="2" type="ORF">SAMN05216389_12812</name>
</gene>
<keyword evidence="1" id="KW-0812">Transmembrane</keyword>
<keyword evidence="1" id="KW-0472">Membrane</keyword>
<accession>A0A1I0H515</accession>
<feature type="transmembrane region" description="Helical" evidence="1">
    <location>
        <begin position="39"/>
        <end position="59"/>
    </location>
</feature>
<dbReference type="InterPro" id="IPR019074">
    <property type="entry name" value="YabQ"/>
</dbReference>
<feature type="transmembrane region" description="Helical" evidence="1">
    <location>
        <begin position="98"/>
        <end position="117"/>
    </location>
</feature>
<dbReference type="NCBIfam" id="TIGR02893">
    <property type="entry name" value="spore_yabQ"/>
    <property type="match status" value="1"/>
</dbReference>
<name>A0A1I0H515_9BACI</name>
<evidence type="ECO:0000256" key="1">
    <source>
        <dbReference type="SAM" id="Phobius"/>
    </source>
</evidence>
<feature type="transmembrane region" description="Helical" evidence="1">
    <location>
        <begin position="71"/>
        <end position="91"/>
    </location>
</feature>
<reference evidence="2 3" key="1">
    <citation type="submission" date="2016-10" db="EMBL/GenBank/DDBJ databases">
        <authorList>
            <person name="de Groot N.N."/>
        </authorList>
    </citation>
    <scope>NUCLEOTIDE SEQUENCE [LARGE SCALE GENOMIC DNA]</scope>
    <source>
        <strain evidence="2 3">IBRC-M 10780</strain>
    </source>
</reference>
<organism evidence="2 3">
    <name type="scientific">Oceanobacillus limi</name>
    <dbReference type="NCBI Taxonomy" id="930131"/>
    <lineage>
        <taxon>Bacteria</taxon>
        <taxon>Bacillati</taxon>
        <taxon>Bacillota</taxon>
        <taxon>Bacilli</taxon>
        <taxon>Bacillales</taxon>
        <taxon>Bacillaceae</taxon>
        <taxon>Oceanobacillus</taxon>
    </lineage>
</organism>
<dbReference type="RefSeq" id="WP_090872748.1">
    <property type="nucleotide sequence ID" value="NZ_FOHE01000028.1"/>
</dbReference>
<feature type="transmembrane region" description="Helical" evidence="1">
    <location>
        <begin position="6"/>
        <end position="27"/>
    </location>
</feature>
<dbReference type="OrthoDB" id="1653819at2"/>
<protein>
    <submittedName>
        <fullName evidence="2">Spore cortex biosynthesis protein YabQ</fullName>
    </submittedName>
</protein>
<dbReference type="Proteomes" id="UP000198618">
    <property type="component" value="Unassembled WGS sequence"/>
</dbReference>
<dbReference type="Pfam" id="PF09578">
    <property type="entry name" value="Spore_YabQ"/>
    <property type="match status" value="1"/>
</dbReference>
<proteinExistence type="predicted"/>
<dbReference type="AlphaFoldDB" id="A0A1I0H515"/>
<dbReference type="STRING" id="930131.SAMN05216389_12812"/>
<keyword evidence="1" id="KW-1133">Transmembrane helix</keyword>
<evidence type="ECO:0000313" key="2">
    <source>
        <dbReference type="EMBL" id="SET78676.1"/>
    </source>
</evidence>
<dbReference type="EMBL" id="FOHE01000028">
    <property type="protein sequence ID" value="SET78676.1"/>
    <property type="molecule type" value="Genomic_DNA"/>
</dbReference>